<comment type="caution">
    <text evidence="1">The sequence shown here is derived from an EMBL/GenBank/DDBJ whole genome shotgun (WGS) entry which is preliminary data.</text>
</comment>
<dbReference type="Proteomes" id="UP000054736">
    <property type="component" value="Unassembled WGS sequence"/>
</dbReference>
<dbReference type="PATRIC" id="fig|1212489.4.peg.3076"/>
<gene>
    <name evidence="1" type="ORF">Ldro_2917</name>
</gene>
<accession>A0A0W0SNC0</accession>
<keyword evidence="2" id="KW-1185">Reference proteome</keyword>
<protein>
    <submittedName>
        <fullName evidence="1">Uncharacterized protein</fullName>
    </submittedName>
</protein>
<reference evidence="1 2" key="1">
    <citation type="submission" date="2015-11" db="EMBL/GenBank/DDBJ databases">
        <title>Genomic analysis of 38 Legionella species identifies large and diverse effector repertoires.</title>
        <authorList>
            <person name="Burstein D."/>
            <person name="Amaro F."/>
            <person name="Zusman T."/>
            <person name="Lifshitz Z."/>
            <person name="Cohen O."/>
            <person name="Gilbert J.A."/>
            <person name="Pupko T."/>
            <person name="Shuman H.A."/>
            <person name="Segal G."/>
        </authorList>
    </citation>
    <scope>NUCLEOTIDE SEQUENCE [LARGE SCALE GENOMIC DNA]</scope>
    <source>
        <strain evidence="1 2">ATCC 700990</strain>
    </source>
</reference>
<name>A0A0W0SNC0_9GAMM</name>
<sequence length="90" mass="10474">MSEDVNGKPCQLGEQAKITSWNYATESSFFNVVTCNYTLLNDSFVKIGDFQIKNHDVTHYDKNWETGEQPGDWVCRLDQKECNFRAKYPK</sequence>
<organism evidence="1 2">
    <name type="scientific">Legionella drozanskii LLAP-1</name>
    <dbReference type="NCBI Taxonomy" id="1212489"/>
    <lineage>
        <taxon>Bacteria</taxon>
        <taxon>Pseudomonadati</taxon>
        <taxon>Pseudomonadota</taxon>
        <taxon>Gammaproteobacteria</taxon>
        <taxon>Legionellales</taxon>
        <taxon>Legionellaceae</taxon>
        <taxon>Legionella</taxon>
    </lineage>
</organism>
<evidence type="ECO:0000313" key="2">
    <source>
        <dbReference type="Proteomes" id="UP000054736"/>
    </source>
</evidence>
<evidence type="ECO:0000313" key="1">
    <source>
        <dbReference type="EMBL" id="KTC84753.1"/>
    </source>
</evidence>
<dbReference type="EMBL" id="LNXY01000031">
    <property type="protein sequence ID" value="KTC84753.1"/>
    <property type="molecule type" value="Genomic_DNA"/>
</dbReference>
<dbReference type="AlphaFoldDB" id="A0A0W0SNC0"/>
<dbReference type="RefSeq" id="WP_058497174.1">
    <property type="nucleotide sequence ID" value="NZ_CAAAIU010000004.1"/>
</dbReference>
<proteinExistence type="predicted"/>